<feature type="region of interest" description="Disordered" evidence="5">
    <location>
        <begin position="368"/>
        <end position="540"/>
    </location>
</feature>
<gene>
    <name evidence="7" type="primary">tamo</name>
    <name evidence="7" type="ORF">FJT64_007043</name>
</gene>
<keyword evidence="1" id="KW-0479">Metal-binding</keyword>
<dbReference type="SUPFAM" id="SSF143503">
    <property type="entry name" value="PUG domain-like"/>
    <property type="match status" value="1"/>
</dbReference>
<dbReference type="PANTHER" id="PTHR15326:SF2">
    <property type="entry name" value="PROTEIN TAMOZHENNIC"/>
    <property type="match status" value="1"/>
</dbReference>
<feature type="compositionally biased region" description="Polar residues" evidence="5">
    <location>
        <begin position="401"/>
        <end position="427"/>
    </location>
</feature>
<name>A0A6A4VGB6_AMPAM</name>
<dbReference type="GO" id="GO:0005737">
    <property type="term" value="C:cytoplasm"/>
    <property type="evidence" value="ECO:0007669"/>
    <property type="project" value="TreeGrafter"/>
</dbReference>
<feature type="compositionally biased region" description="Polar residues" evidence="5">
    <location>
        <begin position="437"/>
        <end position="455"/>
    </location>
</feature>
<accession>A0A6A4VGB6</accession>
<dbReference type="Gene3D" id="1.20.58.2190">
    <property type="match status" value="1"/>
</dbReference>
<dbReference type="GO" id="GO:0008270">
    <property type="term" value="F:zinc ion binding"/>
    <property type="evidence" value="ECO:0007669"/>
    <property type="project" value="UniProtKB-KW"/>
</dbReference>
<dbReference type="SUPFAM" id="SSF90209">
    <property type="entry name" value="Ran binding protein zinc finger-like"/>
    <property type="match status" value="1"/>
</dbReference>
<dbReference type="InterPro" id="IPR036339">
    <property type="entry name" value="PUB-like_dom_sf"/>
</dbReference>
<organism evidence="7 8">
    <name type="scientific">Amphibalanus amphitrite</name>
    <name type="common">Striped barnacle</name>
    <name type="synonym">Balanus amphitrite</name>
    <dbReference type="NCBI Taxonomy" id="1232801"/>
    <lineage>
        <taxon>Eukaryota</taxon>
        <taxon>Metazoa</taxon>
        <taxon>Ecdysozoa</taxon>
        <taxon>Arthropoda</taxon>
        <taxon>Crustacea</taxon>
        <taxon>Multicrustacea</taxon>
        <taxon>Cirripedia</taxon>
        <taxon>Thoracica</taxon>
        <taxon>Thoracicalcarea</taxon>
        <taxon>Balanomorpha</taxon>
        <taxon>Balanoidea</taxon>
        <taxon>Balanidae</taxon>
        <taxon>Amphibalaninae</taxon>
        <taxon>Amphibalanus</taxon>
    </lineage>
</organism>
<dbReference type="AlphaFoldDB" id="A0A6A4VGB6"/>
<feature type="compositionally biased region" description="Low complexity" evidence="5">
    <location>
        <begin position="525"/>
        <end position="538"/>
    </location>
</feature>
<evidence type="ECO:0000259" key="6">
    <source>
        <dbReference type="PROSITE" id="PS50199"/>
    </source>
</evidence>
<evidence type="ECO:0000313" key="7">
    <source>
        <dbReference type="EMBL" id="KAF0295487.1"/>
    </source>
</evidence>
<feature type="compositionally biased region" description="Pro residues" evidence="5">
    <location>
        <begin position="498"/>
        <end position="508"/>
    </location>
</feature>
<dbReference type="Pfam" id="PF21388">
    <property type="entry name" value="SPATA2_PUB-like"/>
    <property type="match status" value="1"/>
</dbReference>
<feature type="domain" description="RanBP2-type" evidence="6">
    <location>
        <begin position="538"/>
        <end position="567"/>
    </location>
</feature>
<dbReference type="InterPro" id="IPR048839">
    <property type="entry name" value="SPATA2_PUB-like"/>
</dbReference>
<keyword evidence="8" id="KW-1185">Reference proteome</keyword>
<dbReference type="PROSITE" id="PS50199">
    <property type="entry name" value="ZF_RANBP2_2"/>
    <property type="match status" value="1"/>
</dbReference>
<feature type="compositionally biased region" description="Low complexity" evidence="5">
    <location>
        <begin position="486"/>
        <end position="497"/>
    </location>
</feature>
<keyword evidence="3" id="KW-0862">Zinc</keyword>
<evidence type="ECO:0000256" key="3">
    <source>
        <dbReference type="ARBA" id="ARBA00022833"/>
    </source>
</evidence>
<evidence type="ECO:0000256" key="1">
    <source>
        <dbReference type="ARBA" id="ARBA00022723"/>
    </source>
</evidence>
<dbReference type="InterPro" id="IPR036443">
    <property type="entry name" value="Znf_RanBP2_sf"/>
</dbReference>
<keyword evidence="2 4" id="KW-0863">Zinc-finger</keyword>
<evidence type="ECO:0000256" key="2">
    <source>
        <dbReference type="ARBA" id="ARBA00022771"/>
    </source>
</evidence>
<dbReference type="OrthoDB" id="9837000at2759"/>
<dbReference type="PROSITE" id="PS01358">
    <property type="entry name" value="ZF_RANBP2_1"/>
    <property type="match status" value="1"/>
</dbReference>
<proteinExistence type="predicted"/>
<feature type="region of interest" description="Disordered" evidence="5">
    <location>
        <begin position="280"/>
        <end position="308"/>
    </location>
</feature>
<dbReference type="Pfam" id="PF00641">
    <property type="entry name" value="Zn_ribbon_RanBP"/>
    <property type="match status" value="2"/>
</dbReference>
<evidence type="ECO:0000256" key="4">
    <source>
        <dbReference type="PROSITE-ProRule" id="PRU00322"/>
    </source>
</evidence>
<dbReference type="SMART" id="SM00547">
    <property type="entry name" value="ZnF_RBZ"/>
    <property type="match status" value="2"/>
</dbReference>
<protein>
    <submittedName>
        <fullName evidence="7">Protein tamozhennic</fullName>
    </submittedName>
</protein>
<evidence type="ECO:0000313" key="8">
    <source>
        <dbReference type="Proteomes" id="UP000440578"/>
    </source>
</evidence>
<feature type="region of interest" description="Disordered" evidence="5">
    <location>
        <begin position="565"/>
        <end position="586"/>
    </location>
</feature>
<dbReference type="EMBL" id="VIIS01001616">
    <property type="protein sequence ID" value="KAF0295487.1"/>
    <property type="molecule type" value="Genomic_DNA"/>
</dbReference>
<evidence type="ECO:0000256" key="5">
    <source>
        <dbReference type="SAM" id="MobiDB-lite"/>
    </source>
</evidence>
<dbReference type="Gene3D" id="2.30.30.380">
    <property type="entry name" value="Zn-finger domain of Sec23/24"/>
    <property type="match status" value="1"/>
</dbReference>
<feature type="compositionally biased region" description="Gly residues" evidence="5">
    <location>
        <begin position="475"/>
        <end position="485"/>
    </location>
</feature>
<reference evidence="7 8" key="1">
    <citation type="submission" date="2019-07" db="EMBL/GenBank/DDBJ databases">
        <title>Draft genome assembly of a fouling barnacle, Amphibalanus amphitrite (Darwin, 1854): The first reference genome for Thecostraca.</title>
        <authorList>
            <person name="Kim W."/>
        </authorList>
    </citation>
    <scope>NUCLEOTIDE SEQUENCE [LARGE SCALE GENOMIC DNA]</scope>
    <source>
        <strain evidence="7">SNU_AA5</strain>
        <tissue evidence="7">Soma without cirri and trophi</tissue>
    </source>
</reference>
<dbReference type="InterPro" id="IPR001876">
    <property type="entry name" value="Znf_RanBP2"/>
</dbReference>
<comment type="caution">
    <text evidence="7">The sequence shown here is derived from an EMBL/GenBank/DDBJ whole genome shotgun (WGS) entry which is preliminary data.</text>
</comment>
<feature type="region of interest" description="Disordered" evidence="5">
    <location>
        <begin position="336"/>
        <end position="355"/>
    </location>
</feature>
<dbReference type="Proteomes" id="UP000440578">
    <property type="component" value="Unassembled WGS sequence"/>
</dbReference>
<dbReference type="PANTHER" id="PTHR15326">
    <property type="entry name" value="SPERMATOGENESIS-ASSOCIATED PROTEIN 2/TAMOZHENNIC"/>
    <property type="match status" value="1"/>
</dbReference>
<sequence length="615" mass="66342">MMMAARLPASFQEQVVIQGGYKDDTKGLWSEIWNTLMGYINADDSPNKLQQKELLVDLMSQFLSRVAHDSKFYLTCTSTVLRASLEQANCRPLTAAQAFEALHEYAIRILAQPWRAEFTKINMYSGYYVHTVQSRLLEAHRLLEEMGFRVDVTSQTATLREPVDVDQVTKAAIDTLMASVECRIIERILESLPAGAYTPLGVLCYRSSYVGGVEAAVHHLNVTLRQRNFQRYFAPPTEVSGGGGGGGGAAPPVYPWHPAPAAAPTALPPVPTARLVDVGEREPRDNQGWIPKTIRHQPAERSEQRSPAPAALLPATLDEHQLASWDLVGDAATTATAGTSPQVRQPPSYDSLDDSWGDSVRAAALAEHDPAPRGSLPSEYGGVEHNPAPRPSLPADYHQVAAQQVSQKTHQTARQTPQQTPHVQASHSLPRDVHPNSRGSPANDNLMPRSSSLVSDHSKTPRPAAGEQGTAPRSAGGGRGNGAGDSGNSRRPSSQRPSPRPEPSPEPAARPRASPSEPRRPELGAWPTRPEPTAAAPADEQWSCHACTYLNPVSVRVCSMCGKTRQTGSRPAPVAPVAAPPVDPPDDLACPKCTLLNSRRARKCGACEAELQPAK</sequence>